<keyword evidence="2" id="KW-0812">Transmembrane</keyword>
<evidence type="ECO:0000256" key="1">
    <source>
        <dbReference type="SAM" id="MobiDB-lite"/>
    </source>
</evidence>
<evidence type="ECO:0000313" key="4">
    <source>
        <dbReference type="Proteomes" id="UP001589613"/>
    </source>
</evidence>
<feature type="region of interest" description="Disordered" evidence="1">
    <location>
        <begin position="67"/>
        <end position="102"/>
    </location>
</feature>
<dbReference type="Proteomes" id="UP001589613">
    <property type="component" value="Unassembled WGS sequence"/>
</dbReference>
<keyword evidence="4" id="KW-1185">Reference proteome</keyword>
<protein>
    <submittedName>
        <fullName evidence="3">Uncharacterized protein</fullName>
    </submittedName>
</protein>
<sequence length="415" mass="43851">MTRDRLRELLDRGAEDVAEVDFVDAAWQDGMGIRRRRRVLAATGLTATGAGALALALAVGGGLQDLSAPQPAVPPDGDVSTATPTPTPLPTVEDTAGETTAPDRLELAPGSIAGIALPAPGEEVVAAVEEHLGPQFDPPGPGYYPDFGDATGCEAVGLVPGPGEARFAHWEVDGTTLYVRGREVEGEWEVDTYEVREDAGELLALPFDLRIGMPGEEALAMMPEAEERQNQILLDAPTWHAQDDVHVFTDDVVSTVQFGPLHCAAPDEQVNLAAPATVGVPAGQVLPGLADIFGEAEVRRTESAPACGGRPLEQHFFGAALRIDVTTDPAGTPVVDGWSVTGNDGRIVMSLDYRVGMTLEEAQALAWTPDPGTVQEDGTLLLRMGRNDLVFSDEDSGRTLQEVRSIPILCTADGR</sequence>
<accession>A0ABV5V3X8</accession>
<comment type="caution">
    <text evidence="3">The sequence shown here is derived from an EMBL/GenBank/DDBJ whole genome shotgun (WGS) entry which is preliminary data.</text>
</comment>
<evidence type="ECO:0000313" key="3">
    <source>
        <dbReference type="EMBL" id="MFB9732462.1"/>
    </source>
</evidence>
<gene>
    <name evidence="3" type="ORF">ACFFN0_10455</name>
</gene>
<keyword evidence="2" id="KW-0472">Membrane</keyword>
<keyword evidence="2" id="KW-1133">Transmembrane helix</keyword>
<organism evidence="3 4">
    <name type="scientific">Ornithinimicrobium kibberense</name>
    <dbReference type="NCBI Taxonomy" id="282060"/>
    <lineage>
        <taxon>Bacteria</taxon>
        <taxon>Bacillati</taxon>
        <taxon>Actinomycetota</taxon>
        <taxon>Actinomycetes</taxon>
        <taxon>Micrococcales</taxon>
        <taxon>Ornithinimicrobiaceae</taxon>
        <taxon>Ornithinimicrobium</taxon>
    </lineage>
</organism>
<reference evidence="3 4" key="1">
    <citation type="submission" date="2024-09" db="EMBL/GenBank/DDBJ databases">
        <authorList>
            <person name="Sun Q."/>
            <person name="Mori K."/>
        </authorList>
    </citation>
    <scope>NUCLEOTIDE SEQUENCE [LARGE SCALE GENOMIC DNA]</scope>
    <source>
        <strain evidence="3 4">JCM 12763</strain>
    </source>
</reference>
<evidence type="ECO:0000256" key="2">
    <source>
        <dbReference type="SAM" id="Phobius"/>
    </source>
</evidence>
<feature type="transmembrane region" description="Helical" evidence="2">
    <location>
        <begin position="39"/>
        <end position="63"/>
    </location>
</feature>
<proteinExistence type="predicted"/>
<dbReference type="EMBL" id="JBHMAX010000019">
    <property type="protein sequence ID" value="MFB9732462.1"/>
    <property type="molecule type" value="Genomic_DNA"/>
</dbReference>
<name>A0ABV5V3X8_9MICO</name>
<dbReference type="RefSeq" id="WP_141338931.1">
    <property type="nucleotide sequence ID" value="NZ_JBHMAX010000019.1"/>
</dbReference>